<sequence>MGKGTRLRRQRDGVLSLLFCDLDFDRASRPFGRGVAPAPPGGWAVGRAGLVYATWDGNRCQITGDELIEGRHPASRLIAALRANQHLIIGHGLLICDLRAVAMVADVPDSVVRRSVDTLALAHRLRGGSYSTGCGLSDLARENLGVHRRKPHVPDMLSGSRSSDFRVGRGDHDPREDATLLMLLWQKIATTRALAWGDGFTAGGRKGSVALTVEHVEELTGKQPQTEADRWRSGLRAEGIYRDTANGQVRAQRLIAADLPSLAVIRDVAERLQAAGLLPAVQLSDEELYTACQWMSYGQNLDVRSRIAEGRSLTKALRERIAQALWESTHPEWINAMFAVRRQARTSALALMKSQELVQEQSRIRARLFAAIDTP</sequence>
<reference evidence="2 3" key="1">
    <citation type="submission" date="2020-08" db="EMBL/GenBank/DDBJ databases">
        <title>Sequencing the genomes of 1000 actinobacteria strains.</title>
        <authorList>
            <person name="Klenk H.-P."/>
        </authorList>
    </citation>
    <scope>NUCLEOTIDE SEQUENCE [LARGE SCALE GENOMIC DNA]</scope>
    <source>
        <strain evidence="2 3">DSM 44320</strain>
    </source>
</reference>
<dbReference type="AlphaFoldDB" id="A0A7W5VF49"/>
<dbReference type="EMBL" id="JACIBV010000003">
    <property type="protein sequence ID" value="MBB3733736.1"/>
    <property type="molecule type" value="Genomic_DNA"/>
</dbReference>
<name>A0A7W5VF49_9ACTN</name>
<evidence type="ECO:0000313" key="2">
    <source>
        <dbReference type="EMBL" id="MBB3733736.1"/>
    </source>
</evidence>
<dbReference type="GeneID" id="95395671"/>
<proteinExistence type="predicted"/>
<comment type="caution">
    <text evidence="2">The sequence shown here is derived from an EMBL/GenBank/DDBJ whole genome shotgun (WGS) entry which is preliminary data.</text>
</comment>
<gene>
    <name evidence="2" type="ORF">FHR33_009689</name>
</gene>
<keyword evidence="3" id="KW-1185">Reference proteome</keyword>
<evidence type="ECO:0000256" key="1">
    <source>
        <dbReference type="SAM" id="MobiDB-lite"/>
    </source>
</evidence>
<organism evidence="2 3">
    <name type="scientific">Nonomuraea dietziae</name>
    <dbReference type="NCBI Taxonomy" id="65515"/>
    <lineage>
        <taxon>Bacteria</taxon>
        <taxon>Bacillati</taxon>
        <taxon>Actinomycetota</taxon>
        <taxon>Actinomycetes</taxon>
        <taxon>Streptosporangiales</taxon>
        <taxon>Streptosporangiaceae</taxon>
        <taxon>Nonomuraea</taxon>
    </lineage>
</organism>
<evidence type="ECO:0000313" key="3">
    <source>
        <dbReference type="Proteomes" id="UP000579945"/>
    </source>
</evidence>
<dbReference type="RefSeq" id="WP_183662413.1">
    <property type="nucleotide sequence ID" value="NZ_BAAAXX010000176.1"/>
</dbReference>
<dbReference type="Proteomes" id="UP000579945">
    <property type="component" value="Unassembled WGS sequence"/>
</dbReference>
<feature type="region of interest" description="Disordered" evidence="1">
    <location>
        <begin position="150"/>
        <end position="171"/>
    </location>
</feature>
<protein>
    <submittedName>
        <fullName evidence="2">Uncharacterized protein</fullName>
    </submittedName>
</protein>
<accession>A0A7W5VF49</accession>